<evidence type="ECO:0000256" key="9">
    <source>
        <dbReference type="ARBA" id="ARBA00023244"/>
    </source>
</evidence>
<dbReference type="InterPro" id="IPR036188">
    <property type="entry name" value="FAD/NAD-bd_sf"/>
</dbReference>
<dbReference type="PANTHER" id="PTHR42923">
    <property type="entry name" value="PROTOPORPHYRINOGEN OXIDASE"/>
    <property type="match status" value="1"/>
</dbReference>
<dbReference type="NCBIfam" id="TIGR00562">
    <property type="entry name" value="proto_IX_ox"/>
    <property type="match status" value="1"/>
</dbReference>
<dbReference type="Pfam" id="PF01593">
    <property type="entry name" value="Amino_oxidase"/>
    <property type="match status" value="1"/>
</dbReference>
<feature type="domain" description="Amine oxidase" evidence="12">
    <location>
        <begin position="10"/>
        <end position="465"/>
    </location>
</feature>
<evidence type="ECO:0000259" key="12">
    <source>
        <dbReference type="Pfam" id="PF01593"/>
    </source>
</evidence>
<evidence type="ECO:0000256" key="2">
    <source>
        <dbReference type="ARBA" id="ARBA00005073"/>
    </source>
</evidence>
<comment type="subcellular location">
    <subcellularLocation>
        <location evidence="11">Mitochondrion inner membrane</location>
    </subcellularLocation>
</comment>
<comment type="pathway">
    <text evidence="2 11">Porphyrin-containing compound metabolism; protoporphyrin-IX biosynthesis; protoporphyrin-IX from protoporphyrinogen-IX: step 1/1.</text>
</comment>
<dbReference type="InterPro" id="IPR004572">
    <property type="entry name" value="Protoporphyrinogen_oxidase"/>
</dbReference>
<gene>
    <name evidence="13" type="primary">PPOX</name>
</gene>
<comment type="similarity">
    <text evidence="3 11">Belongs to the protoporphyrinogen/coproporphyrinogen oxidase family. Protoporphyrinogen oxidase subfamily.</text>
</comment>
<keyword evidence="5 11" id="KW-0285">Flavoprotein</keyword>
<keyword evidence="6 11" id="KW-0274">FAD</keyword>
<proteinExistence type="inferred from homology"/>
<dbReference type="InterPro" id="IPR050464">
    <property type="entry name" value="Zeta_carotene_desat/Oxidored"/>
</dbReference>
<dbReference type="GO" id="GO:0004729">
    <property type="term" value="F:oxygen-dependent protoporphyrinogen oxidase activity"/>
    <property type="evidence" value="ECO:0007669"/>
    <property type="project" value="UniProtKB-UniRule"/>
</dbReference>
<keyword evidence="8 11" id="KW-0350">Heme biosynthesis</keyword>
<evidence type="ECO:0000256" key="11">
    <source>
        <dbReference type="RuleBase" id="RU367069"/>
    </source>
</evidence>
<dbReference type="Gene3D" id="3.50.50.60">
    <property type="entry name" value="FAD/NAD(P)-binding domain"/>
    <property type="match status" value="1"/>
</dbReference>
<accession>A0A2H8TEF7</accession>
<dbReference type="OrthoDB" id="419752at2759"/>
<evidence type="ECO:0000256" key="10">
    <source>
        <dbReference type="ARBA" id="ARBA00047554"/>
    </source>
</evidence>
<comment type="catalytic activity">
    <reaction evidence="10 11">
        <text>protoporphyrinogen IX + 3 O2 = protoporphyrin IX + 3 H2O2</text>
        <dbReference type="Rhea" id="RHEA:25576"/>
        <dbReference type="ChEBI" id="CHEBI:15379"/>
        <dbReference type="ChEBI" id="CHEBI:16240"/>
        <dbReference type="ChEBI" id="CHEBI:57306"/>
        <dbReference type="ChEBI" id="CHEBI:57307"/>
        <dbReference type="EC" id="1.3.3.4"/>
    </reaction>
</comment>
<dbReference type="GO" id="GO:0005743">
    <property type="term" value="C:mitochondrial inner membrane"/>
    <property type="evidence" value="ECO:0007669"/>
    <property type="project" value="UniProtKB-SubCell"/>
</dbReference>
<dbReference type="SUPFAM" id="SSF51905">
    <property type="entry name" value="FAD/NAD(P)-binding domain"/>
    <property type="match status" value="1"/>
</dbReference>
<name>A0A2H8TEF7_9HEMI</name>
<sequence length="487" mass="54237">MTIAILGGGLAGLSAAYYLKREGGIEKNQSIQIIEASSQTGGWIQSWRDKNTNVISELGPRTIRGRGKSANNTYRLIKDLGIEDLVRNVGIDASARYIFANGKIHQLPMSIWKALFTVNQPFTKPWIFYVLRECFSSNNSKSNLPDVQNNDESAYDFFCRTYGQEFADYLISPLLCGVCGGNAKQMSVKFMFGALYEAERKHGTVGLGLLKEQLNSIWNREKVKDAKGTTIDKPPPPVYYLDGGLQRLIHALNIDNESQGIHTNLNTQCTQLHFHENGKGARVVFSNGEQLECSHVVSALPAHKLASLFCDKSQHSPLTQLLKSIPMVSIATVNLTYNDPKVMGSYKGFGVLSSPLEKLSLLGIIFNNYIYGYSDQVDLTVMMGGYGFKEHFVKNSKCLSEEKLADTAVDHVKRVLNIQSTPNTFNTQILNDCIPQYTVGHYERVTKIQEYINVRRLPLTLVGSSYAGISVNDVIFASMNAMRKLCR</sequence>
<dbReference type="AlphaFoldDB" id="A0A2H8TEF7"/>
<organism evidence="13">
    <name type="scientific">Melanaphis sacchari</name>
    <dbReference type="NCBI Taxonomy" id="742174"/>
    <lineage>
        <taxon>Eukaryota</taxon>
        <taxon>Metazoa</taxon>
        <taxon>Ecdysozoa</taxon>
        <taxon>Arthropoda</taxon>
        <taxon>Hexapoda</taxon>
        <taxon>Insecta</taxon>
        <taxon>Pterygota</taxon>
        <taxon>Neoptera</taxon>
        <taxon>Paraneoptera</taxon>
        <taxon>Hemiptera</taxon>
        <taxon>Sternorrhyncha</taxon>
        <taxon>Aphidomorpha</taxon>
        <taxon>Aphidoidea</taxon>
        <taxon>Aphididae</taxon>
        <taxon>Aphidini</taxon>
        <taxon>Melanaphis</taxon>
    </lineage>
</organism>
<evidence type="ECO:0000256" key="7">
    <source>
        <dbReference type="ARBA" id="ARBA00023002"/>
    </source>
</evidence>
<reference evidence="13" key="1">
    <citation type="submission" date="2017-10" db="EMBL/GenBank/DDBJ databases">
        <title>Transcriptome Assembly of Sugarcane Aphid Adults.</title>
        <authorList>
            <person name="Scully E.D."/>
            <person name="Palmer N.A."/>
            <person name="Geib S.M."/>
            <person name="Sarath G."/>
            <person name="Sattler S.E."/>
        </authorList>
    </citation>
    <scope>NUCLEOTIDE SEQUENCE</scope>
    <source>
        <tissue evidence="13">Whole body</tissue>
    </source>
</reference>
<dbReference type="GO" id="GO:0006782">
    <property type="term" value="P:protoporphyrinogen IX biosynthetic process"/>
    <property type="evidence" value="ECO:0007669"/>
    <property type="project" value="UniProtKB-UniRule"/>
</dbReference>
<dbReference type="EC" id="1.3.3.4" evidence="4 11"/>
<keyword evidence="9 11" id="KW-0627">Porphyrin biosynthesis</keyword>
<comment type="cofactor">
    <cofactor evidence="11">
        <name>FAD</name>
        <dbReference type="ChEBI" id="CHEBI:57692"/>
    </cofactor>
    <text evidence="11">Binds 1 FAD per subunit.</text>
</comment>
<evidence type="ECO:0000256" key="4">
    <source>
        <dbReference type="ARBA" id="ARBA00012867"/>
    </source>
</evidence>
<dbReference type="UniPathway" id="UPA00251">
    <property type="reaction ID" value="UER00324"/>
</dbReference>
<keyword evidence="7 11" id="KW-0560">Oxidoreductase</keyword>
<dbReference type="SUPFAM" id="SSF54373">
    <property type="entry name" value="FAD-linked reductases, C-terminal domain"/>
    <property type="match status" value="1"/>
</dbReference>
<comment type="function">
    <text evidence="1 11">Catalyzes the 6-electron oxidation of protoporphyrinogen-IX to form protoporphyrin-IX.</text>
</comment>
<dbReference type="EMBL" id="GFXV01000682">
    <property type="protein sequence ID" value="MBW12487.1"/>
    <property type="molecule type" value="Transcribed_RNA"/>
</dbReference>
<evidence type="ECO:0000256" key="1">
    <source>
        <dbReference type="ARBA" id="ARBA00002600"/>
    </source>
</evidence>
<evidence type="ECO:0000256" key="8">
    <source>
        <dbReference type="ARBA" id="ARBA00023133"/>
    </source>
</evidence>
<evidence type="ECO:0000256" key="3">
    <source>
        <dbReference type="ARBA" id="ARBA00010551"/>
    </source>
</evidence>
<evidence type="ECO:0000256" key="6">
    <source>
        <dbReference type="ARBA" id="ARBA00022827"/>
    </source>
</evidence>
<dbReference type="InterPro" id="IPR002937">
    <property type="entry name" value="Amino_oxidase"/>
</dbReference>
<dbReference type="PANTHER" id="PTHR42923:SF3">
    <property type="entry name" value="PROTOPORPHYRINOGEN OXIDASE"/>
    <property type="match status" value="1"/>
</dbReference>
<evidence type="ECO:0000313" key="13">
    <source>
        <dbReference type="EMBL" id="MBW12487.1"/>
    </source>
</evidence>
<protein>
    <recommendedName>
        <fullName evidence="4 11">Protoporphyrinogen oxidase</fullName>
        <ecNumber evidence="4 11">1.3.3.4</ecNumber>
    </recommendedName>
</protein>
<evidence type="ECO:0000256" key="5">
    <source>
        <dbReference type="ARBA" id="ARBA00022630"/>
    </source>
</evidence>